<dbReference type="GO" id="GO:0003700">
    <property type="term" value="F:DNA-binding transcription factor activity"/>
    <property type="evidence" value="ECO:0007669"/>
    <property type="project" value="TreeGrafter"/>
</dbReference>
<dbReference type="CDD" id="cd06278">
    <property type="entry name" value="PBP1_LacI-like"/>
    <property type="match status" value="1"/>
</dbReference>
<dbReference type="SUPFAM" id="SSF53822">
    <property type="entry name" value="Periplasmic binding protein-like I"/>
    <property type="match status" value="1"/>
</dbReference>
<keyword evidence="1" id="KW-0805">Transcription regulation</keyword>
<dbReference type="PROSITE" id="PS50932">
    <property type="entry name" value="HTH_LACI_2"/>
    <property type="match status" value="1"/>
</dbReference>
<dbReference type="Proteomes" id="UP000273786">
    <property type="component" value="Unassembled WGS sequence"/>
</dbReference>
<evidence type="ECO:0000313" key="6">
    <source>
        <dbReference type="Proteomes" id="UP000273786"/>
    </source>
</evidence>
<dbReference type="Gene3D" id="1.10.260.40">
    <property type="entry name" value="lambda repressor-like DNA-binding domains"/>
    <property type="match status" value="1"/>
</dbReference>
<evidence type="ECO:0000256" key="1">
    <source>
        <dbReference type="ARBA" id="ARBA00023015"/>
    </source>
</evidence>
<dbReference type="InterPro" id="IPR000843">
    <property type="entry name" value="HTH_LacI"/>
</dbReference>
<dbReference type="GO" id="GO:0000976">
    <property type="term" value="F:transcription cis-regulatory region binding"/>
    <property type="evidence" value="ECO:0007669"/>
    <property type="project" value="TreeGrafter"/>
</dbReference>
<dbReference type="SUPFAM" id="SSF47413">
    <property type="entry name" value="lambda repressor-like DNA-binding domains"/>
    <property type="match status" value="1"/>
</dbReference>
<reference evidence="5 6" key="1">
    <citation type="submission" date="2018-11" db="EMBL/GenBank/DDBJ databases">
        <title>the genome of Mesorhizobium tamadayense DSM 28320.</title>
        <authorList>
            <person name="Gao J."/>
        </authorList>
    </citation>
    <scope>NUCLEOTIDE SEQUENCE [LARGE SCALE GENOMIC DNA]</scope>
    <source>
        <strain evidence="5 6">DSM 28320</strain>
    </source>
</reference>
<evidence type="ECO:0000256" key="3">
    <source>
        <dbReference type="ARBA" id="ARBA00023163"/>
    </source>
</evidence>
<gene>
    <name evidence="5" type="ORF">EH240_31990</name>
</gene>
<dbReference type="RefSeq" id="WP_125006067.1">
    <property type="nucleotide sequence ID" value="NZ_RQXT01000062.1"/>
</dbReference>
<dbReference type="AlphaFoldDB" id="A0A3P3EZM4"/>
<keyword evidence="3" id="KW-0804">Transcription</keyword>
<organism evidence="5 6">
    <name type="scientific">Mesorhizobium tamadayense</name>
    <dbReference type="NCBI Taxonomy" id="425306"/>
    <lineage>
        <taxon>Bacteria</taxon>
        <taxon>Pseudomonadati</taxon>
        <taxon>Pseudomonadota</taxon>
        <taxon>Alphaproteobacteria</taxon>
        <taxon>Hyphomicrobiales</taxon>
        <taxon>Phyllobacteriaceae</taxon>
        <taxon>Mesorhizobium</taxon>
    </lineage>
</organism>
<dbReference type="Pfam" id="PF00356">
    <property type="entry name" value="LacI"/>
    <property type="match status" value="1"/>
</dbReference>
<dbReference type="PANTHER" id="PTHR30146">
    <property type="entry name" value="LACI-RELATED TRANSCRIPTIONAL REPRESSOR"/>
    <property type="match status" value="1"/>
</dbReference>
<evidence type="ECO:0000259" key="4">
    <source>
        <dbReference type="PROSITE" id="PS50932"/>
    </source>
</evidence>
<dbReference type="InterPro" id="IPR046335">
    <property type="entry name" value="LacI/GalR-like_sensor"/>
</dbReference>
<accession>A0A3P3EZM4</accession>
<dbReference type="CDD" id="cd01392">
    <property type="entry name" value="HTH_LacI"/>
    <property type="match status" value="1"/>
</dbReference>
<evidence type="ECO:0000256" key="2">
    <source>
        <dbReference type="ARBA" id="ARBA00023125"/>
    </source>
</evidence>
<evidence type="ECO:0000313" key="5">
    <source>
        <dbReference type="EMBL" id="RRH91840.1"/>
    </source>
</evidence>
<dbReference type="SMART" id="SM00354">
    <property type="entry name" value="HTH_LACI"/>
    <property type="match status" value="1"/>
</dbReference>
<sequence>MAKRATARDVAEQAGVSKWTVIRAFTPGASITESSRAKVMAVAEKLNYRPNLLARSLATNLTHQVAVLVDDFENPYKLSFLERLTLELQSEGLVAVLININEHFDHVHALLNADQRQLDAVIMCGTAFRTEMLQDVRLDGAAPMFVLARDSQIPGVPAINCDTTLAIKDLCRHLHEKGYRRPGFMAGPKTLSTALGRRRAFKAFWKAHGITEMPELAAHHYSAASGAEAVRRYLNEVSPAGRVDVLLCENDVLAFGAMDVIRSEFGLKVPADIAVAGFDNTLFAAAPAYDLTTYEQPVEAMVKAAVAMILGREPKKTVTMPGRLVVRGSA</sequence>
<feature type="domain" description="HTH lacI-type" evidence="4">
    <location>
        <begin position="5"/>
        <end position="59"/>
    </location>
</feature>
<dbReference type="Pfam" id="PF13377">
    <property type="entry name" value="Peripla_BP_3"/>
    <property type="match status" value="1"/>
</dbReference>
<dbReference type="Gene3D" id="3.40.50.2300">
    <property type="match status" value="2"/>
</dbReference>
<keyword evidence="2 5" id="KW-0238">DNA-binding</keyword>
<dbReference type="PANTHER" id="PTHR30146:SF109">
    <property type="entry name" value="HTH-TYPE TRANSCRIPTIONAL REGULATOR GALS"/>
    <property type="match status" value="1"/>
</dbReference>
<name>A0A3P3EZM4_9HYPH</name>
<protein>
    <submittedName>
        <fullName evidence="5">LacI family DNA-binding transcriptional regulator</fullName>
    </submittedName>
</protein>
<dbReference type="EMBL" id="RQXT01000062">
    <property type="protein sequence ID" value="RRH91840.1"/>
    <property type="molecule type" value="Genomic_DNA"/>
</dbReference>
<dbReference type="OrthoDB" id="9772505at2"/>
<keyword evidence="6" id="KW-1185">Reference proteome</keyword>
<dbReference type="InterPro" id="IPR010982">
    <property type="entry name" value="Lambda_DNA-bd_dom_sf"/>
</dbReference>
<proteinExistence type="predicted"/>
<comment type="caution">
    <text evidence="5">The sequence shown here is derived from an EMBL/GenBank/DDBJ whole genome shotgun (WGS) entry which is preliminary data.</text>
</comment>
<dbReference type="InterPro" id="IPR028082">
    <property type="entry name" value="Peripla_BP_I"/>
</dbReference>